<dbReference type="InterPro" id="IPR002182">
    <property type="entry name" value="NB-ARC"/>
</dbReference>
<protein>
    <recommendedName>
        <fullName evidence="1">NB-ARC domain-containing protein</fullName>
    </recommendedName>
</protein>
<dbReference type="STRING" id="4081.A0A3Q7H7R8"/>
<dbReference type="OMA" id="NDENCHR"/>
<dbReference type="Gene3D" id="3.40.50.300">
    <property type="entry name" value="P-loop containing nucleotide triphosphate hydrolases"/>
    <property type="match status" value="1"/>
</dbReference>
<sequence>MADAVVSFAVQKLGDFLIKKVYLRKSLRDEITYTLSSEMQNKRKVEIIEFNNGCLKSTLLLMMLLLYLRLKVLRLMKFYNVANDIQPLKQRIKDISCKRETYDITYINSNTSGEGTSNQVRTLRRTTSDIDDHDYIFVGLQDVVQTLLAQLLKPDPRRTVLSIYGMGGLGKTMLAKNIYNNPNIVSSFATLAWICVSQ</sequence>
<organism evidence="2">
    <name type="scientific">Solanum lycopersicum</name>
    <name type="common">Tomato</name>
    <name type="synonym">Lycopersicon esculentum</name>
    <dbReference type="NCBI Taxonomy" id="4081"/>
    <lineage>
        <taxon>Eukaryota</taxon>
        <taxon>Viridiplantae</taxon>
        <taxon>Streptophyta</taxon>
        <taxon>Embryophyta</taxon>
        <taxon>Tracheophyta</taxon>
        <taxon>Spermatophyta</taxon>
        <taxon>Magnoliopsida</taxon>
        <taxon>eudicotyledons</taxon>
        <taxon>Gunneridae</taxon>
        <taxon>Pentapetalae</taxon>
        <taxon>asterids</taxon>
        <taxon>lamiids</taxon>
        <taxon>Solanales</taxon>
        <taxon>Solanaceae</taxon>
        <taxon>Solanoideae</taxon>
        <taxon>Solaneae</taxon>
        <taxon>Solanum</taxon>
        <taxon>Solanum subgen. Lycopersicon</taxon>
    </lineage>
</organism>
<reference evidence="2" key="2">
    <citation type="submission" date="2019-01" db="UniProtKB">
        <authorList>
            <consortium name="EnsemblPlants"/>
        </authorList>
    </citation>
    <scope>IDENTIFICATION</scope>
    <source>
        <strain evidence="2">cv. Heinz 1706</strain>
    </source>
</reference>
<reference evidence="2" key="1">
    <citation type="journal article" date="2012" name="Nature">
        <title>The tomato genome sequence provides insights into fleshy fruit evolution.</title>
        <authorList>
            <consortium name="Tomato Genome Consortium"/>
        </authorList>
    </citation>
    <scope>NUCLEOTIDE SEQUENCE [LARGE SCALE GENOMIC DNA]</scope>
    <source>
        <strain evidence="2">cv. Heinz 1706</strain>
    </source>
</reference>
<dbReference type="GO" id="GO:0043531">
    <property type="term" value="F:ADP binding"/>
    <property type="evidence" value="ECO:0007669"/>
    <property type="project" value="InterPro"/>
</dbReference>
<dbReference type="AlphaFoldDB" id="A0A3Q7H7R8"/>
<accession>A0A3Q7H7R8</accession>
<dbReference type="PANTHER" id="PTHR19338:SF24">
    <property type="entry name" value="SNKR2GH2 PROTEIN"/>
    <property type="match status" value="1"/>
</dbReference>
<dbReference type="PANTHER" id="PTHR19338">
    <property type="entry name" value="TRANSLOCASE OF INNER MITOCHONDRIAL MEMBRANE 13 HOMOLOG"/>
    <property type="match status" value="1"/>
</dbReference>
<proteinExistence type="predicted"/>
<dbReference type="Pfam" id="PF00931">
    <property type="entry name" value="NB-ARC"/>
    <property type="match status" value="1"/>
</dbReference>
<dbReference type="EnsemblPlants" id="Solyc07g039400.2.1">
    <property type="protein sequence ID" value="Solyc07g039400.2.1"/>
    <property type="gene ID" value="Solyc07g039400.2"/>
</dbReference>
<dbReference type="SUPFAM" id="SSF52540">
    <property type="entry name" value="P-loop containing nucleoside triphosphate hydrolases"/>
    <property type="match status" value="1"/>
</dbReference>
<dbReference type="InterPro" id="IPR027417">
    <property type="entry name" value="P-loop_NTPase"/>
</dbReference>
<dbReference type="InParanoid" id="A0A3Q7H7R8"/>
<name>A0A3Q7H7R8_SOLLC</name>
<dbReference type="Gramene" id="Solyc07g039400.2.1">
    <property type="protein sequence ID" value="Solyc07g039400.2.1"/>
    <property type="gene ID" value="Solyc07g039400.2"/>
</dbReference>
<feature type="domain" description="NB-ARC" evidence="1">
    <location>
        <begin position="141"/>
        <end position="198"/>
    </location>
</feature>
<dbReference type="Proteomes" id="UP000004994">
    <property type="component" value="Chromosome 7"/>
</dbReference>
<evidence type="ECO:0000313" key="3">
    <source>
        <dbReference type="Proteomes" id="UP000004994"/>
    </source>
</evidence>
<keyword evidence="3" id="KW-1185">Reference proteome</keyword>
<evidence type="ECO:0000313" key="2">
    <source>
        <dbReference type="EnsemblPlants" id="Solyc07g039400.2.1"/>
    </source>
</evidence>
<evidence type="ECO:0000259" key="1">
    <source>
        <dbReference type="Pfam" id="PF00931"/>
    </source>
</evidence>